<comment type="caution">
    <text evidence="1">The sequence shown here is derived from an EMBL/GenBank/DDBJ whole genome shotgun (WGS) entry which is preliminary data.</text>
</comment>
<accession>A0AAE0S9R2</accession>
<keyword evidence="2" id="KW-1185">Reference proteome</keyword>
<reference evidence="1" key="3">
    <citation type="submission" date="2023-05" db="EMBL/GenBank/DDBJ databases">
        <authorList>
            <person name="Smith C.H."/>
        </authorList>
    </citation>
    <scope>NUCLEOTIDE SEQUENCE</scope>
    <source>
        <strain evidence="1">CHS0354</strain>
        <tissue evidence="1">Mantle</tissue>
    </source>
</reference>
<organism evidence="1 2">
    <name type="scientific">Potamilus streckersoni</name>
    <dbReference type="NCBI Taxonomy" id="2493646"/>
    <lineage>
        <taxon>Eukaryota</taxon>
        <taxon>Metazoa</taxon>
        <taxon>Spiralia</taxon>
        <taxon>Lophotrochozoa</taxon>
        <taxon>Mollusca</taxon>
        <taxon>Bivalvia</taxon>
        <taxon>Autobranchia</taxon>
        <taxon>Heteroconchia</taxon>
        <taxon>Palaeoheterodonta</taxon>
        <taxon>Unionida</taxon>
        <taxon>Unionoidea</taxon>
        <taxon>Unionidae</taxon>
        <taxon>Ambleminae</taxon>
        <taxon>Lampsilini</taxon>
        <taxon>Potamilus</taxon>
    </lineage>
</organism>
<evidence type="ECO:0000313" key="2">
    <source>
        <dbReference type="Proteomes" id="UP001195483"/>
    </source>
</evidence>
<sequence>MTDGRYRWHHEQVLVTIDAGMDVERRYGCREEKEESNDQVKSSADTFQRALGVIVFVGPATVSYSPSFATRPEKLRTGFGGRESNGEANRFQAGSNNSVGSPLENIVGQRRNWKGDRILLMMEPVTILTEIVTMCECFQKPFSLWQ</sequence>
<gene>
    <name evidence="1" type="ORF">CHS0354_042510</name>
</gene>
<dbReference type="EMBL" id="JAEAOA010002355">
    <property type="protein sequence ID" value="KAK3587719.1"/>
    <property type="molecule type" value="Genomic_DNA"/>
</dbReference>
<protein>
    <submittedName>
        <fullName evidence="1">Uncharacterized protein</fullName>
    </submittedName>
</protein>
<dbReference type="AlphaFoldDB" id="A0AAE0S9R2"/>
<proteinExistence type="predicted"/>
<evidence type="ECO:0000313" key="1">
    <source>
        <dbReference type="EMBL" id="KAK3587719.1"/>
    </source>
</evidence>
<reference evidence="1" key="2">
    <citation type="journal article" date="2021" name="Genome Biol. Evol.">
        <title>Developing a high-quality reference genome for a parasitic bivalve with doubly uniparental inheritance (Bivalvia: Unionida).</title>
        <authorList>
            <person name="Smith C.H."/>
        </authorList>
    </citation>
    <scope>NUCLEOTIDE SEQUENCE</scope>
    <source>
        <strain evidence="1">CHS0354</strain>
        <tissue evidence="1">Mantle</tissue>
    </source>
</reference>
<dbReference type="Proteomes" id="UP001195483">
    <property type="component" value="Unassembled WGS sequence"/>
</dbReference>
<name>A0AAE0S9R2_9BIVA</name>
<reference evidence="1" key="1">
    <citation type="journal article" date="2021" name="Genome Biol. Evol.">
        <title>A High-Quality Reference Genome for a Parasitic Bivalve with Doubly Uniparental Inheritance (Bivalvia: Unionida).</title>
        <authorList>
            <person name="Smith C.H."/>
        </authorList>
    </citation>
    <scope>NUCLEOTIDE SEQUENCE</scope>
    <source>
        <strain evidence="1">CHS0354</strain>
    </source>
</reference>